<sequence length="126" mass="13580">MDVLSLLTFLSACCCIQPLIWMIFMVQCNQKPRKPVENKPVAAGEKSTMTPATAPTAAAQEAKPEEKPAGTESKPVDDKPTEKKADAPKSQKTTVKGAGDKKEDDGYEVCDELTPSQLAKIANETK</sequence>
<dbReference type="Proteomes" id="UP000887576">
    <property type="component" value="Unplaced"/>
</dbReference>
<evidence type="ECO:0000313" key="2">
    <source>
        <dbReference type="WBParaSite" id="JU765_v2.g3218.t1"/>
    </source>
</evidence>
<organism evidence="1 2">
    <name type="scientific">Panagrolaimus sp. JU765</name>
    <dbReference type="NCBI Taxonomy" id="591449"/>
    <lineage>
        <taxon>Eukaryota</taxon>
        <taxon>Metazoa</taxon>
        <taxon>Ecdysozoa</taxon>
        <taxon>Nematoda</taxon>
        <taxon>Chromadorea</taxon>
        <taxon>Rhabditida</taxon>
        <taxon>Tylenchina</taxon>
        <taxon>Panagrolaimomorpha</taxon>
        <taxon>Panagrolaimoidea</taxon>
        <taxon>Panagrolaimidae</taxon>
        <taxon>Panagrolaimus</taxon>
    </lineage>
</organism>
<evidence type="ECO:0000313" key="1">
    <source>
        <dbReference type="Proteomes" id="UP000887576"/>
    </source>
</evidence>
<proteinExistence type="predicted"/>
<protein>
    <submittedName>
        <fullName evidence="2">Uncharacterized protein</fullName>
    </submittedName>
</protein>
<name>A0AC34R3W7_9BILA</name>
<reference evidence="2" key="1">
    <citation type="submission" date="2022-11" db="UniProtKB">
        <authorList>
            <consortium name="WormBaseParasite"/>
        </authorList>
    </citation>
    <scope>IDENTIFICATION</scope>
</reference>
<dbReference type="WBParaSite" id="JU765_v2.g3218.t1">
    <property type="protein sequence ID" value="JU765_v2.g3218.t1"/>
    <property type="gene ID" value="JU765_v2.g3218"/>
</dbReference>
<accession>A0AC34R3W7</accession>